<organism evidence="9">
    <name type="scientific">marine sediment metagenome</name>
    <dbReference type="NCBI Taxonomy" id="412755"/>
    <lineage>
        <taxon>unclassified sequences</taxon>
        <taxon>metagenomes</taxon>
        <taxon>ecological metagenomes</taxon>
    </lineage>
</organism>
<accession>A0A0F8WEG1</accession>
<dbReference type="AlphaFoldDB" id="A0A0F8WEG1"/>
<name>A0A0F8WEG1_9ZZZZ</name>
<comment type="caution">
    <text evidence="9">The sequence shown here is derived from an EMBL/GenBank/DDBJ whole genome shotgun (WGS) entry which is preliminary data.</text>
</comment>
<evidence type="ECO:0000256" key="7">
    <source>
        <dbReference type="SAM" id="Phobius"/>
    </source>
</evidence>
<feature type="domain" description="Type II secretion system protein GspF" evidence="8">
    <location>
        <begin position="5"/>
        <end position="72"/>
    </location>
</feature>
<sequence>LSQQDLLPSNVVQMISAGEESGNLGEVMRDIADFYSRELKATIKAVTAMIEPVMIIIMGFVVGFIAMSIILPIFKMSSLVKS</sequence>
<evidence type="ECO:0000256" key="6">
    <source>
        <dbReference type="ARBA" id="ARBA00023136"/>
    </source>
</evidence>
<dbReference type="InterPro" id="IPR018076">
    <property type="entry name" value="T2SS_GspF_dom"/>
</dbReference>
<protein>
    <recommendedName>
        <fullName evidence="8">Type II secretion system protein GspF domain-containing protein</fullName>
    </recommendedName>
</protein>
<dbReference type="EMBL" id="LAZR01065583">
    <property type="protein sequence ID" value="KKK55262.1"/>
    <property type="molecule type" value="Genomic_DNA"/>
</dbReference>
<dbReference type="PRINTS" id="PR00812">
    <property type="entry name" value="BCTERIALGSPF"/>
</dbReference>
<dbReference type="PANTHER" id="PTHR30012:SF0">
    <property type="entry name" value="TYPE II SECRETION SYSTEM PROTEIN F-RELATED"/>
    <property type="match status" value="1"/>
</dbReference>
<keyword evidence="5 7" id="KW-1133">Transmembrane helix</keyword>
<evidence type="ECO:0000256" key="5">
    <source>
        <dbReference type="ARBA" id="ARBA00022989"/>
    </source>
</evidence>
<dbReference type="InterPro" id="IPR042094">
    <property type="entry name" value="T2SS_GspF_sf"/>
</dbReference>
<evidence type="ECO:0000256" key="1">
    <source>
        <dbReference type="ARBA" id="ARBA00004651"/>
    </source>
</evidence>
<keyword evidence="6 7" id="KW-0472">Membrane</keyword>
<comment type="similarity">
    <text evidence="2">Belongs to the GSP F family.</text>
</comment>
<proteinExistence type="inferred from homology"/>
<evidence type="ECO:0000313" key="9">
    <source>
        <dbReference type="EMBL" id="KKK55262.1"/>
    </source>
</evidence>
<evidence type="ECO:0000256" key="2">
    <source>
        <dbReference type="ARBA" id="ARBA00005745"/>
    </source>
</evidence>
<evidence type="ECO:0000259" key="8">
    <source>
        <dbReference type="Pfam" id="PF00482"/>
    </source>
</evidence>
<feature type="transmembrane region" description="Helical" evidence="7">
    <location>
        <begin position="53"/>
        <end position="74"/>
    </location>
</feature>
<dbReference type="Pfam" id="PF00482">
    <property type="entry name" value="T2SSF"/>
    <property type="match status" value="1"/>
</dbReference>
<evidence type="ECO:0000256" key="3">
    <source>
        <dbReference type="ARBA" id="ARBA00022475"/>
    </source>
</evidence>
<gene>
    <name evidence="9" type="ORF">LCGC14_3076310</name>
</gene>
<dbReference type="InterPro" id="IPR003004">
    <property type="entry name" value="GspF/PilC"/>
</dbReference>
<feature type="non-terminal residue" evidence="9">
    <location>
        <position position="1"/>
    </location>
</feature>
<reference evidence="9" key="1">
    <citation type="journal article" date="2015" name="Nature">
        <title>Complex archaea that bridge the gap between prokaryotes and eukaryotes.</title>
        <authorList>
            <person name="Spang A."/>
            <person name="Saw J.H."/>
            <person name="Jorgensen S.L."/>
            <person name="Zaremba-Niedzwiedzka K."/>
            <person name="Martijn J."/>
            <person name="Lind A.E."/>
            <person name="van Eijk R."/>
            <person name="Schleper C."/>
            <person name="Guy L."/>
            <person name="Ettema T.J."/>
        </authorList>
    </citation>
    <scope>NUCLEOTIDE SEQUENCE</scope>
</reference>
<comment type="subcellular location">
    <subcellularLocation>
        <location evidence="1">Cell membrane</location>
        <topology evidence="1">Multi-pass membrane protein</topology>
    </subcellularLocation>
</comment>
<evidence type="ECO:0000256" key="4">
    <source>
        <dbReference type="ARBA" id="ARBA00022692"/>
    </source>
</evidence>
<keyword evidence="3" id="KW-1003">Cell membrane</keyword>
<keyword evidence="4 7" id="KW-0812">Transmembrane</keyword>
<dbReference type="GO" id="GO:0005886">
    <property type="term" value="C:plasma membrane"/>
    <property type="evidence" value="ECO:0007669"/>
    <property type="project" value="UniProtKB-SubCell"/>
</dbReference>
<dbReference type="Gene3D" id="1.20.81.30">
    <property type="entry name" value="Type II secretion system (T2SS), domain F"/>
    <property type="match status" value="1"/>
</dbReference>
<dbReference type="PANTHER" id="PTHR30012">
    <property type="entry name" value="GENERAL SECRETION PATHWAY PROTEIN"/>
    <property type="match status" value="1"/>
</dbReference>